<evidence type="ECO:0000256" key="2">
    <source>
        <dbReference type="ARBA" id="ARBA00022737"/>
    </source>
</evidence>
<dbReference type="RefSeq" id="XP_038048549.1">
    <property type="nucleotide sequence ID" value="XM_038192621.1"/>
</dbReference>
<dbReference type="Gene3D" id="1.10.238.10">
    <property type="entry name" value="EF-hand"/>
    <property type="match status" value="2"/>
</dbReference>
<sequence length="181" mass="20014">MDKINDALKDMDVTTKIRVYKKFKALDTDASGNLDLAEFTKGFESVGLSDAEMKAAFDSLDKDKNRTLKKSEFMDILLPSMSDARKAKLKEVFQSADKTGDGVISTADLSKAFAANDPGVKAGSKTLEDVQNEFLNTFEPEGAGKDGKVTFEEFEKYYTPVSQRFASDDEFINMVKASWGL</sequence>
<dbReference type="GO" id="GO:0005509">
    <property type="term" value="F:calcium ion binding"/>
    <property type="evidence" value="ECO:0007669"/>
    <property type="project" value="InterPro"/>
</dbReference>
<dbReference type="PROSITE" id="PS50222">
    <property type="entry name" value="EF_HAND_2"/>
    <property type="match status" value="2"/>
</dbReference>
<keyword evidence="6" id="KW-1185">Reference proteome</keyword>
<name>A0A913ZA94_PATMI</name>
<dbReference type="OrthoDB" id="26525at2759"/>
<dbReference type="OMA" id="VENEQFF"/>
<keyword evidence="3" id="KW-0106">Calcium</keyword>
<dbReference type="PANTHER" id="PTHR34524:SF6">
    <property type="entry name" value="CALCYPHOSINE LIKE"/>
    <property type="match status" value="1"/>
</dbReference>
<evidence type="ECO:0000256" key="1">
    <source>
        <dbReference type="ARBA" id="ARBA00022723"/>
    </source>
</evidence>
<feature type="domain" description="EF-hand" evidence="4">
    <location>
        <begin position="84"/>
        <end position="119"/>
    </location>
</feature>
<proteinExistence type="predicted"/>
<dbReference type="GeneID" id="119722481"/>
<dbReference type="EnsemblMetazoa" id="XM_038192621.1">
    <property type="protein sequence ID" value="XP_038048549.1"/>
    <property type="gene ID" value="LOC119722481"/>
</dbReference>
<dbReference type="Proteomes" id="UP000887568">
    <property type="component" value="Unplaced"/>
</dbReference>
<dbReference type="InterPro" id="IPR051581">
    <property type="entry name" value="Ca-bind"/>
</dbReference>
<evidence type="ECO:0000313" key="6">
    <source>
        <dbReference type="Proteomes" id="UP000887568"/>
    </source>
</evidence>
<protein>
    <recommendedName>
        <fullName evidence="4">EF-hand domain-containing protein</fullName>
    </recommendedName>
</protein>
<dbReference type="SMART" id="SM00054">
    <property type="entry name" value="EFh"/>
    <property type="match status" value="4"/>
</dbReference>
<dbReference type="InterPro" id="IPR002048">
    <property type="entry name" value="EF_hand_dom"/>
</dbReference>
<dbReference type="Pfam" id="PF13499">
    <property type="entry name" value="EF-hand_7"/>
    <property type="match status" value="2"/>
</dbReference>
<organism evidence="5 6">
    <name type="scientific">Patiria miniata</name>
    <name type="common">Bat star</name>
    <name type="synonym">Asterina miniata</name>
    <dbReference type="NCBI Taxonomy" id="46514"/>
    <lineage>
        <taxon>Eukaryota</taxon>
        <taxon>Metazoa</taxon>
        <taxon>Echinodermata</taxon>
        <taxon>Eleutherozoa</taxon>
        <taxon>Asterozoa</taxon>
        <taxon>Asteroidea</taxon>
        <taxon>Valvatacea</taxon>
        <taxon>Valvatida</taxon>
        <taxon>Asterinidae</taxon>
        <taxon>Patiria</taxon>
    </lineage>
</organism>
<dbReference type="InterPro" id="IPR011992">
    <property type="entry name" value="EF-hand-dom_pair"/>
</dbReference>
<reference evidence="5" key="1">
    <citation type="submission" date="2022-11" db="UniProtKB">
        <authorList>
            <consortium name="EnsemblMetazoa"/>
        </authorList>
    </citation>
    <scope>IDENTIFICATION</scope>
</reference>
<dbReference type="SUPFAM" id="SSF47473">
    <property type="entry name" value="EF-hand"/>
    <property type="match status" value="1"/>
</dbReference>
<evidence type="ECO:0000313" key="5">
    <source>
        <dbReference type="EnsemblMetazoa" id="XP_038048549.1"/>
    </source>
</evidence>
<keyword evidence="2" id="KW-0677">Repeat</keyword>
<dbReference type="AlphaFoldDB" id="A0A913ZA94"/>
<feature type="domain" description="EF-hand" evidence="4">
    <location>
        <begin position="48"/>
        <end position="83"/>
    </location>
</feature>
<evidence type="ECO:0000256" key="3">
    <source>
        <dbReference type="ARBA" id="ARBA00022837"/>
    </source>
</evidence>
<accession>A0A913ZA94</accession>
<keyword evidence="1" id="KW-0479">Metal-binding</keyword>
<evidence type="ECO:0000259" key="4">
    <source>
        <dbReference type="PROSITE" id="PS50222"/>
    </source>
</evidence>
<dbReference type="PANTHER" id="PTHR34524">
    <property type="entry name" value="CALCYPHOSIN"/>
    <property type="match status" value="1"/>
</dbReference>